<dbReference type="InterPro" id="IPR003615">
    <property type="entry name" value="HNH_nuc"/>
</dbReference>
<geneLocation type="plasmid" evidence="2">
    <name>pZZ41-KPC</name>
</geneLocation>
<organism evidence="3">
    <name type="scientific">Klebsiella pneumoniae</name>
    <dbReference type="NCBI Taxonomy" id="573"/>
    <lineage>
        <taxon>Bacteria</taxon>
        <taxon>Pseudomonadati</taxon>
        <taxon>Pseudomonadota</taxon>
        <taxon>Gammaproteobacteria</taxon>
        <taxon>Enterobacterales</taxon>
        <taxon>Enterobacteriaceae</taxon>
        <taxon>Klebsiella/Raoultella group</taxon>
        <taxon>Klebsiella</taxon>
        <taxon>Klebsiella pneumoniae complex</taxon>
    </lineage>
</organism>
<keyword evidence="3" id="KW-0614">Plasmid</keyword>
<accession>A0A6M3HCS4</accession>
<dbReference type="InterPro" id="IPR002711">
    <property type="entry name" value="HNH"/>
</dbReference>
<dbReference type="CDD" id="cd00085">
    <property type="entry name" value="HNHc"/>
    <property type="match status" value="1"/>
</dbReference>
<dbReference type="GO" id="GO:0003676">
    <property type="term" value="F:nucleic acid binding"/>
    <property type="evidence" value="ECO:0007669"/>
    <property type="project" value="InterPro"/>
</dbReference>
<protein>
    <recommendedName>
        <fullName evidence="1">HNH nuclease domain-containing protein</fullName>
    </recommendedName>
</protein>
<evidence type="ECO:0000313" key="2">
    <source>
        <dbReference type="EMBL" id="QIS31895.1"/>
    </source>
</evidence>
<dbReference type="SMART" id="SM00507">
    <property type="entry name" value="HNHc"/>
    <property type="match status" value="1"/>
</dbReference>
<dbReference type="EMBL" id="MN891677">
    <property type="protein sequence ID" value="QIS31895.1"/>
    <property type="molecule type" value="Genomic_DNA"/>
</dbReference>
<dbReference type="GO" id="GO:0004519">
    <property type="term" value="F:endonuclease activity"/>
    <property type="evidence" value="ECO:0007669"/>
    <property type="project" value="InterPro"/>
</dbReference>
<evidence type="ECO:0000313" key="3">
    <source>
        <dbReference type="EMBL" id="QIS32092.1"/>
    </source>
</evidence>
<proteinExistence type="predicted"/>
<evidence type="ECO:0000259" key="1">
    <source>
        <dbReference type="SMART" id="SM00507"/>
    </source>
</evidence>
<dbReference type="Gene3D" id="1.10.30.50">
    <property type="match status" value="1"/>
</dbReference>
<name>A0A6M3HCS4_KLEPN</name>
<dbReference type="AlphaFoldDB" id="A0A6M3HCS4"/>
<reference evidence="2" key="1">
    <citation type="submission" date="2019-12" db="EMBL/GenBank/DDBJ databases">
        <title>Compelete sequence of pZZ41-KPC.</title>
        <authorList>
            <person name="Zhou D."/>
        </authorList>
    </citation>
    <scope>NUCLEOTIDE SEQUENCE</scope>
    <source>
        <strain evidence="2">ZZ41</strain>
        <plasmid evidence="2">pZZ41-KPC</plasmid>
    </source>
</reference>
<dbReference type="GO" id="GO:0008270">
    <property type="term" value="F:zinc ion binding"/>
    <property type="evidence" value="ECO:0007669"/>
    <property type="project" value="InterPro"/>
</dbReference>
<feature type="domain" description="HNH nuclease" evidence="1">
    <location>
        <begin position="43"/>
        <end position="107"/>
    </location>
</feature>
<sequence length="131" mass="14667">MLNVSFRSTERQTPYPEELSVAGSYIEGATKSITINAYERDPAARRACIAYHGAVCQCCGFDFEKTWGEHGKGFIHVHHIRPLRTLGPDYQIDPVNELVPLCPNCHAMIHRGNEAKPLSVEELRAMMRPSG</sequence>
<geneLocation type="plasmid" evidence="3">
    <name>pZZ40-KPC</name>
</geneLocation>
<dbReference type="Pfam" id="PF01844">
    <property type="entry name" value="HNH"/>
    <property type="match status" value="1"/>
</dbReference>
<dbReference type="EMBL" id="MN891679">
    <property type="protein sequence ID" value="QIS32092.1"/>
    <property type="molecule type" value="Genomic_DNA"/>
</dbReference>
<reference evidence="3" key="2">
    <citation type="submission" date="2019-12" db="EMBL/GenBank/DDBJ databases">
        <authorList>
            <person name="Zhou D."/>
        </authorList>
    </citation>
    <scope>NUCLEOTIDE SEQUENCE</scope>
    <source>
        <strain evidence="3">ZZ40</strain>
        <plasmid evidence="3">pZZ40-KPC</plasmid>
    </source>
</reference>